<evidence type="ECO:0000313" key="3">
    <source>
        <dbReference type="Proteomes" id="UP000828390"/>
    </source>
</evidence>
<dbReference type="EMBL" id="JAIWYP010000001">
    <property type="protein sequence ID" value="KAH3898033.1"/>
    <property type="molecule type" value="Genomic_DNA"/>
</dbReference>
<dbReference type="AlphaFoldDB" id="A0A9D4CLG4"/>
<organism evidence="1 3">
    <name type="scientific">Dreissena polymorpha</name>
    <name type="common">Zebra mussel</name>
    <name type="synonym">Mytilus polymorpha</name>
    <dbReference type="NCBI Taxonomy" id="45954"/>
    <lineage>
        <taxon>Eukaryota</taxon>
        <taxon>Metazoa</taxon>
        <taxon>Spiralia</taxon>
        <taxon>Lophotrochozoa</taxon>
        <taxon>Mollusca</taxon>
        <taxon>Bivalvia</taxon>
        <taxon>Autobranchia</taxon>
        <taxon>Heteroconchia</taxon>
        <taxon>Euheterodonta</taxon>
        <taxon>Imparidentia</taxon>
        <taxon>Neoheterodontei</taxon>
        <taxon>Myida</taxon>
        <taxon>Dreissenoidea</taxon>
        <taxon>Dreissenidae</taxon>
        <taxon>Dreissena</taxon>
    </lineage>
</organism>
<protein>
    <submittedName>
        <fullName evidence="1">Uncharacterized protein</fullName>
    </submittedName>
</protein>
<dbReference type="Proteomes" id="UP000828390">
    <property type="component" value="Unassembled WGS sequence"/>
</dbReference>
<reference evidence="1" key="1">
    <citation type="journal article" date="2019" name="bioRxiv">
        <title>The Genome of the Zebra Mussel, Dreissena polymorpha: A Resource for Invasive Species Research.</title>
        <authorList>
            <person name="McCartney M.A."/>
            <person name="Auch B."/>
            <person name="Kono T."/>
            <person name="Mallez S."/>
            <person name="Zhang Y."/>
            <person name="Obille A."/>
            <person name="Becker A."/>
            <person name="Abrahante J.E."/>
            <person name="Garbe J."/>
            <person name="Badalamenti J.P."/>
            <person name="Herman A."/>
            <person name="Mangelson H."/>
            <person name="Liachko I."/>
            <person name="Sullivan S."/>
            <person name="Sone E.D."/>
            <person name="Koren S."/>
            <person name="Silverstein K.A.T."/>
            <person name="Beckman K.B."/>
            <person name="Gohl D.M."/>
        </authorList>
    </citation>
    <scope>NUCLEOTIDE SEQUENCE</scope>
    <source>
        <strain evidence="1">Duluth1</strain>
        <tissue evidence="1">Whole animal</tissue>
    </source>
</reference>
<comment type="caution">
    <text evidence="1">The sequence shown here is derived from an EMBL/GenBank/DDBJ whole genome shotgun (WGS) entry which is preliminary data.</text>
</comment>
<proteinExistence type="predicted"/>
<reference evidence="1" key="2">
    <citation type="submission" date="2020-11" db="EMBL/GenBank/DDBJ databases">
        <authorList>
            <person name="McCartney M.A."/>
            <person name="Auch B."/>
            <person name="Kono T."/>
            <person name="Mallez S."/>
            <person name="Becker A."/>
            <person name="Gohl D.M."/>
            <person name="Silverstein K.A.T."/>
            <person name="Koren S."/>
            <person name="Bechman K.B."/>
            <person name="Herman A."/>
            <person name="Abrahante J.E."/>
            <person name="Garbe J."/>
        </authorList>
    </citation>
    <scope>NUCLEOTIDE SEQUENCE</scope>
    <source>
        <strain evidence="1">Duluth1</strain>
        <tissue evidence="1">Whole animal</tissue>
    </source>
</reference>
<accession>A0A9D4CLG4</accession>
<keyword evidence="3" id="KW-1185">Reference proteome</keyword>
<gene>
    <name evidence="2" type="ORF">DPMN_022230</name>
    <name evidence="1" type="ORF">DPMN_053499</name>
</gene>
<evidence type="ECO:0000313" key="2">
    <source>
        <dbReference type="EMBL" id="KAH3898033.1"/>
    </source>
</evidence>
<dbReference type="EMBL" id="JAIWYP010000012">
    <property type="protein sequence ID" value="KAH3727560.1"/>
    <property type="molecule type" value="Genomic_DNA"/>
</dbReference>
<name>A0A9D4CLG4_DREPO</name>
<sequence length="94" mass="10313">MERVPTPKLPPQTREFSTATVVKWCQSHTGIRFTLFESNFSSSVEIRDKSRNALSVGSDSFCLSDSSGTICRFTALLLSNINAGMEVELAKAPL</sequence>
<evidence type="ECO:0000313" key="1">
    <source>
        <dbReference type="EMBL" id="KAH3727560.1"/>
    </source>
</evidence>